<sequence>MAGFFASGVESRPGPPVRRVGMTKPHVTKNLDRYGSAELPWSRARAVRAEDTPTADLTFFVTGP</sequence>
<evidence type="ECO:0000313" key="2">
    <source>
        <dbReference type="EMBL" id="ANN16659.1"/>
    </source>
</evidence>
<gene>
    <name evidence="2" type="ORF">SD37_13980</name>
</gene>
<evidence type="ECO:0000256" key="1">
    <source>
        <dbReference type="SAM" id="MobiDB-lite"/>
    </source>
</evidence>
<evidence type="ECO:0000313" key="3">
    <source>
        <dbReference type="Proteomes" id="UP000093695"/>
    </source>
</evidence>
<reference evidence="2 3" key="1">
    <citation type="journal article" date="2015" name="Genome Announc.">
        <title>Draft Genome Sequence of Norvancomycin-Producing Strain Amycolatopsis orientalis CPCC200066.</title>
        <authorList>
            <person name="Lei X."/>
            <person name="Yuan F."/>
            <person name="Shi Y."/>
            <person name="Li X."/>
            <person name="Wang L."/>
            <person name="Hong B."/>
        </authorList>
    </citation>
    <scope>NUCLEOTIDE SEQUENCE [LARGE SCALE GENOMIC DNA]</scope>
    <source>
        <strain evidence="2 3">B-37</strain>
    </source>
</reference>
<name>A0A193BWW6_AMYOR</name>
<protein>
    <submittedName>
        <fullName evidence="2">Uncharacterized protein</fullName>
    </submittedName>
</protein>
<organism evidence="2 3">
    <name type="scientific">Amycolatopsis orientalis</name>
    <name type="common">Nocardia orientalis</name>
    <dbReference type="NCBI Taxonomy" id="31958"/>
    <lineage>
        <taxon>Bacteria</taxon>
        <taxon>Bacillati</taxon>
        <taxon>Actinomycetota</taxon>
        <taxon>Actinomycetes</taxon>
        <taxon>Pseudonocardiales</taxon>
        <taxon>Pseudonocardiaceae</taxon>
        <taxon>Amycolatopsis</taxon>
    </lineage>
</organism>
<dbReference type="AlphaFoldDB" id="A0A193BWW6"/>
<dbReference type="EMBL" id="CP016174">
    <property type="protein sequence ID" value="ANN16659.1"/>
    <property type="molecule type" value="Genomic_DNA"/>
</dbReference>
<feature type="region of interest" description="Disordered" evidence="1">
    <location>
        <begin position="1"/>
        <end position="25"/>
    </location>
</feature>
<accession>A0A193BWW6</accession>
<dbReference type="KEGG" id="aori:SD37_13980"/>
<dbReference type="Proteomes" id="UP000093695">
    <property type="component" value="Chromosome"/>
</dbReference>
<proteinExistence type="predicted"/>
<keyword evidence="3" id="KW-1185">Reference proteome</keyword>